<name>A0A2W7PPT3_9RHOB</name>
<proteinExistence type="predicted"/>
<dbReference type="Pfam" id="PF07183">
    <property type="entry name" value="DUF1403"/>
    <property type="match status" value="1"/>
</dbReference>
<dbReference type="AlphaFoldDB" id="A0A2W7PPT3"/>
<accession>A0A2W7PPT3</accession>
<dbReference type="InterPro" id="IPR009843">
    <property type="entry name" value="DUF1403"/>
</dbReference>
<sequence length="296" mass="31676">MNRASLHDPAYETCAPRMPDWLARLSCETLEDSGFSAGAALAMLDMAQKNPSLPAALWRARLAVSAGTYCAQLSGRRERESALRDILCLLRPGEQAGPAGEIALAWNGAAARVLSEVNLIRAVSQISALGISVWDKPNQGAPVAQAAGILEEVLTDAPRAQSAALILADAALARAMGWRHLIPILGCALLRRDLTARGEQLRLACHRAIVKSVAPALSLATDLSRRAAHLQHVAPKLRSKQAAQAVELFLTRDAIAPAALTALMSDRAARRFCDRLVSLGAVRELTGRDTFRIYGL</sequence>
<keyword evidence="2" id="KW-1185">Reference proteome</keyword>
<evidence type="ECO:0000313" key="2">
    <source>
        <dbReference type="Proteomes" id="UP000249364"/>
    </source>
</evidence>
<evidence type="ECO:0000313" key="1">
    <source>
        <dbReference type="EMBL" id="PZX38294.1"/>
    </source>
</evidence>
<protein>
    <submittedName>
        <fullName evidence="1">Uncharacterized protein DUF1403</fullName>
    </submittedName>
</protein>
<reference evidence="1 2" key="1">
    <citation type="submission" date="2018-06" db="EMBL/GenBank/DDBJ databases">
        <title>Genomic Encyclopedia of Archaeal and Bacterial Type Strains, Phase II (KMG-II): from individual species to whole genera.</title>
        <authorList>
            <person name="Goeker M."/>
        </authorList>
    </citation>
    <scope>NUCLEOTIDE SEQUENCE [LARGE SCALE GENOMIC DNA]</scope>
    <source>
        <strain evidence="1 2">DSM 13087</strain>
    </source>
</reference>
<gene>
    <name evidence="1" type="ORF">LY56_02997</name>
</gene>
<dbReference type="EMBL" id="QKZQ01000017">
    <property type="protein sequence ID" value="PZX38294.1"/>
    <property type="molecule type" value="Genomic_DNA"/>
</dbReference>
<comment type="caution">
    <text evidence="1">The sequence shown here is derived from an EMBL/GenBank/DDBJ whole genome shotgun (WGS) entry which is preliminary data.</text>
</comment>
<dbReference type="Proteomes" id="UP000249364">
    <property type="component" value="Unassembled WGS sequence"/>
</dbReference>
<dbReference type="RefSeq" id="WP_249030781.1">
    <property type="nucleotide sequence ID" value="NZ_QKZQ01000017.1"/>
</dbReference>
<organism evidence="1 2">
    <name type="scientific">Roseinatronobacter thiooxidans</name>
    <dbReference type="NCBI Taxonomy" id="121821"/>
    <lineage>
        <taxon>Bacteria</taxon>
        <taxon>Pseudomonadati</taxon>
        <taxon>Pseudomonadota</taxon>
        <taxon>Alphaproteobacteria</taxon>
        <taxon>Rhodobacterales</taxon>
        <taxon>Paracoccaceae</taxon>
        <taxon>Roseinatronobacter</taxon>
    </lineage>
</organism>